<feature type="transmembrane region" description="Helical" evidence="7">
    <location>
        <begin position="154"/>
        <end position="177"/>
    </location>
</feature>
<evidence type="ECO:0000256" key="5">
    <source>
        <dbReference type="ARBA" id="ARBA00022989"/>
    </source>
</evidence>
<proteinExistence type="inferred from homology"/>
<sequence length="297" mass="34115">MNRVKRLKPLLLLFPLLAFVVIFFVIPVVLTVVIAFTDMDYSFVWNFVGFQNFRDISTDFIIPRVIANTFIYTFGTLGLFNLGTALLISLLTTSISDRWGNFFRTLWMLPRLTPSVVYGLLWLWMFDPTEYGLVNFIRGLFGLPPQDWLHSAPMWMVIFANGFIGASMGMLVFTAAIKSIPEDYYRAARIDGASWFMVVRRITLPLIKWHLLFVTAYQTLSLLASFEYILIITDGGPVYRTEVWALYTYHNAFSHFRFGYGAALSIILVIIGVVSALVYMKFFGFESLMEKPKVEVE</sequence>
<evidence type="ECO:0000256" key="2">
    <source>
        <dbReference type="ARBA" id="ARBA00022448"/>
    </source>
</evidence>
<dbReference type="eggNOG" id="COG1175">
    <property type="taxonomic scope" value="Bacteria"/>
</dbReference>
<protein>
    <submittedName>
        <fullName evidence="9">Sugar ABC transporter, permease protein</fullName>
    </submittedName>
</protein>
<dbReference type="GO" id="GO:0055085">
    <property type="term" value="P:transmembrane transport"/>
    <property type="evidence" value="ECO:0007669"/>
    <property type="project" value="InterPro"/>
</dbReference>
<dbReference type="SUPFAM" id="SSF160964">
    <property type="entry name" value="MalF N-terminal region-like"/>
    <property type="match status" value="1"/>
</dbReference>
<dbReference type="Gene3D" id="1.10.3720.10">
    <property type="entry name" value="MetI-like"/>
    <property type="match status" value="1"/>
</dbReference>
<dbReference type="HOGENOM" id="CLU_016047_0_0_0"/>
<comment type="similarity">
    <text evidence="7">Belongs to the binding-protein-dependent transport system permease family.</text>
</comment>
<keyword evidence="3" id="KW-1003">Cell membrane</keyword>
<keyword evidence="10" id="KW-1185">Reference proteome</keyword>
<dbReference type="PANTHER" id="PTHR30193:SF37">
    <property type="entry name" value="INNER MEMBRANE ABC TRANSPORTER PERMEASE PROTEIN YCJO"/>
    <property type="match status" value="1"/>
</dbReference>
<evidence type="ECO:0000256" key="1">
    <source>
        <dbReference type="ARBA" id="ARBA00004651"/>
    </source>
</evidence>
<dbReference type="Proteomes" id="UP000000445">
    <property type="component" value="Chromosome"/>
</dbReference>
<accession>B9KBN1</accession>
<evidence type="ECO:0000256" key="4">
    <source>
        <dbReference type="ARBA" id="ARBA00022692"/>
    </source>
</evidence>
<organism evidence="9 10">
    <name type="scientific">Thermotoga neapolitana (strain ATCC 49049 / DSM 4359 / NBRC 107923 / NS-E)</name>
    <dbReference type="NCBI Taxonomy" id="309803"/>
    <lineage>
        <taxon>Bacteria</taxon>
        <taxon>Thermotogati</taxon>
        <taxon>Thermotogota</taxon>
        <taxon>Thermotogae</taxon>
        <taxon>Thermotogales</taxon>
        <taxon>Thermotogaceae</taxon>
        <taxon>Thermotoga</taxon>
    </lineage>
</organism>
<keyword evidence="2 7" id="KW-0813">Transport</keyword>
<dbReference type="PANTHER" id="PTHR30193">
    <property type="entry name" value="ABC TRANSPORTER PERMEASE PROTEIN"/>
    <property type="match status" value="1"/>
</dbReference>
<dbReference type="Pfam" id="PF00528">
    <property type="entry name" value="BPD_transp_1"/>
    <property type="match status" value="1"/>
</dbReference>
<dbReference type="InterPro" id="IPR051393">
    <property type="entry name" value="ABC_transporter_permease"/>
</dbReference>
<evidence type="ECO:0000256" key="6">
    <source>
        <dbReference type="ARBA" id="ARBA00023136"/>
    </source>
</evidence>
<dbReference type="CDD" id="cd06261">
    <property type="entry name" value="TM_PBP2"/>
    <property type="match status" value="1"/>
</dbReference>
<name>B9KBN1_THENN</name>
<keyword evidence="5 7" id="KW-1133">Transmembrane helix</keyword>
<feature type="transmembrane region" description="Helical" evidence="7">
    <location>
        <begin position="209"/>
        <end position="231"/>
    </location>
</feature>
<evidence type="ECO:0000259" key="8">
    <source>
        <dbReference type="PROSITE" id="PS50928"/>
    </source>
</evidence>
<dbReference type="GO" id="GO:0005886">
    <property type="term" value="C:plasma membrane"/>
    <property type="evidence" value="ECO:0007669"/>
    <property type="project" value="UniProtKB-SubCell"/>
</dbReference>
<dbReference type="EMBL" id="CP000916">
    <property type="protein sequence ID" value="ACM22427.1"/>
    <property type="molecule type" value="Genomic_DNA"/>
</dbReference>
<keyword evidence="6 7" id="KW-0472">Membrane</keyword>
<reference evidence="9 10" key="1">
    <citation type="journal article" date="2009" name="Biosci. Biotechnol. Biochem.">
        <title>WeGAS: a web-based microbial genome annotation system.</title>
        <authorList>
            <person name="Lee D."/>
            <person name="Seo H."/>
            <person name="Park C."/>
            <person name="Park K."/>
        </authorList>
    </citation>
    <scope>NUCLEOTIDE SEQUENCE [LARGE SCALE GENOMIC DNA]</scope>
    <source>
        <strain evidence="10">ATCC 49049 / DSM 4359 / NBRC 107923 / NS-E</strain>
    </source>
</reference>
<dbReference type="AlphaFoldDB" id="B9KBN1"/>
<dbReference type="SUPFAM" id="SSF161098">
    <property type="entry name" value="MetI-like"/>
    <property type="match status" value="1"/>
</dbReference>
<dbReference type="InterPro" id="IPR000515">
    <property type="entry name" value="MetI-like"/>
</dbReference>
<dbReference type="InterPro" id="IPR035906">
    <property type="entry name" value="MetI-like_sf"/>
</dbReference>
<dbReference type="PROSITE" id="PS50928">
    <property type="entry name" value="ABC_TM1"/>
    <property type="match status" value="1"/>
</dbReference>
<gene>
    <name evidence="9" type="ordered locus">CTN_0251</name>
</gene>
<evidence type="ECO:0000313" key="9">
    <source>
        <dbReference type="EMBL" id="ACM22427.1"/>
    </source>
</evidence>
<evidence type="ECO:0000313" key="10">
    <source>
        <dbReference type="Proteomes" id="UP000000445"/>
    </source>
</evidence>
<feature type="transmembrane region" description="Helical" evidence="7">
    <location>
        <begin position="12"/>
        <end position="36"/>
    </location>
</feature>
<dbReference type="KEGG" id="tna:CTN_0251"/>
<evidence type="ECO:0000256" key="3">
    <source>
        <dbReference type="ARBA" id="ARBA00022475"/>
    </source>
</evidence>
<evidence type="ECO:0000256" key="7">
    <source>
        <dbReference type="RuleBase" id="RU363032"/>
    </source>
</evidence>
<feature type="transmembrane region" description="Helical" evidence="7">
    <location>
        <begin position="70"/>
        <end position="93"/>
    </location>
</feature>
<feature type="transmembrane region" description="Helical" evidence="7">
    <location>
        <begin position="105"/>
        <end position="125"/>
    </location>
</feature>
<keyword evidence="4 7" id="KW-0812">Transmembrane</keyword>
<dbReference type="STRING" id="309803.CTN_0251"/>
<feature type="domain" description="ABC transmembrane type-1" evidence="8">
    <location>
        <begin position="66"/>
        <end position="279"/>
    </location>
</feature>
<feature type="transmembrane region" description="Helical" evidence="7">
    <location>
        <begin position="258"/>
        <end position="279"/>
    </location>
</feature>
<comment type="subcellular location">
    <subcellularLocation>
        <location evidence="1 7">Cell membrane</location>
        <topology evidence="1 7">Multi-pass membrane protein</topology>
    </subcellularLocation>
</comment>